<reference evidence="1" key="1">
    <citation type="submission" date="2021-06" db="EMBL/GenBank/DDBJ databases">
        <authorList>
            <person name="Kallberg Y."/>
            <person name="Tangrot J."/>
            <person name="Rosling A."/>
        </authorList>
    </citation>
    <scope>NUCLEOTIDE SEQUENCE</scope>
    <source>
        <strain evidence="1">MA461A</strain>
    </source>
</reference>
<protein>
    <submittedName>
        <fullName evidence="1">25642_t:CDS:1</fullName>
    </submittedName>
</protein>
<keyword evidence="2" id="KW-1185">Reference proteome</keyword>
<feature type="non-terminal residue" evidence="1">
    <location>
        <position position="1"/>
    </location>
</feature>
<comment type="caution">
    <text evidence="1">The sequence shown here is derived from an EMBL/GenBank/DDBJ whole genome shotgun (WGS) entry which is preliminary data.</text>
</comment>
<dbReference type="Proteomes" id="UP000789920">
    <property type="component" value="Unassembled WGS sequence"/>
</dbReference>
<dbReference type="EMBL" id="CAJVQC010052162">
    <property type="protein sequence ID" value="CAG8791256.1"/>
    <property type="molecule type" value="Genomic_DNA"/>
</dbReference>
<gene>
    <name evidence="1" type="ORF">RPERSI_LOCUS19195</name>
</gene>
<name>A0ACA9RF10_9GLOM</name>
<evidence type="ECO:0000313" key="1">
    <source>
        <dbReference type="EMBL" id="CAG8791256.1"/>
    </source>
</evidence>
<organism evidence="1 2">
    <name type="scientific">Racocetra persica</name>
    <dbReference type="NCBI Taxonomy" id="160502"/>
    <lineage>
        <taxon>Eukaryota</taxon>
        <taxon>Fungi</taxon>
        <taxon>Fungi incertae sedis</taxon>
        <taxon>Mucoromycota</taxon>
        <taxon>Glomeromycotina</taxon>
        <taxon>Glomeromycetes</taxon>
        <taxon>Diversisporales</taxon>
        <taxon>Gigasporaceae</taxon>
        <taxon>Racocetra</taxon>
    </lineage>
</organism>
<sequence length="105" mass="12221">DHDFIKMIKNYLAKVYKREEKFIQENIADLKSNSNKENISSYVQLKNLLKVATKGRPKLVSHHKDNINQHLTHNNSKQKRPNLCSYCKESGHNIATCSKKLIDQN</sequence>
<evidence type="ECO:0000313" key="2">
    <source>
        <dbReference type="Proteomes" id="UP000789920"/>
    </source>
</evidence>
<accession>A0ACA9RF10</accession>
<proteinExistence type="predicted"/>